<dbReference type="Pfam" id="PF12833">
    <property type="entry name" value="HTH_18"/>
    <property type="match status" value="1"/>
</dbReference>
<dbReference type="EMBL" id="AY850613">
    <property type="protein sequence ID" value="AAX55254.1"/>
    <property type="molecule type" value="Genomic_DNA"/>
</dbReference>
<evidence type="ECO:0000256" key="3">
    <source>
        <dbReference type="ARBA" id="ARBA00023163"/>
    </source>
</evidence>
<evidence type="ECO:0000313" key="5">
    <source>
        <dbReference type="EMBL" id="AAX55254.1"/>
    </source>
</evidence>
<dbReference type="Gene3D" id="1.10.10.60">
    <property type="entry name" value="Homeodomain-like"/>
    <property type="match status" value="2"/>
</dbReference>
<dbReference type="PANTHER" id="PTHR46796">
    <property type="entry name" value="HTH-TYPE TRANSCRIPTIONAL ACTIVATOR RHAS-RELATED"/>
    <property type="match status" value="1"/>
</dbReference>
<dbReference type="PROSITE" id="PS01124">
    <property type="entry name" value="HTH_ARAC_FAMILY_2"/>
    <property type="match status" value="1"/>
</dbReference>
<dbReference type="InterPro" id="IPR050204">
    <property type="entry name" value="AraC_XylS_family_regulators"/>
</dbReference>
<accession>Q0VHG2</accession>
<dbReference type="InterPro" id="IPR018060">
    <property type="entry name" value="HTH_AraC"/>
</dbReference>
<keyword evidence="3" id="KW-0804">Transcription</keyword>
<dbReference type="PANTHER" id="PTHR46796:SF6">
    <property type="entry name" value="ARAC SUBFAMILY"/>
    <property type="match status" value="1"/>
</dbReference>
<protein>
    <submittedName>
        <fullName evidence="5">Putative transcriptional regulator</fullName>
    </submittedName>
</protein>
<evidence type="ECO:0000259" key="4">
    <source>
        <dbReference type="PROSITE" id="PS01124"/>
    </source>
</evidence>
<dbReference type="GO" id="GO:0003700">
    <property type="term" value="F:DNA-binding transcription factor activity"/>
    <property type="evidence" value="ECO:0007669"/>
    <property type="project" value="InterPro"/>
</dbReference>
<name>Q0VHG2_EDWTA</name>
<organism evidence="5">
    <name type="scientific">Edwardsiella tarda</name>
    <dbReference type="NCBI Taxonomy" id="636"/>
    <lineage>
        <taxon>Bacteria</taxon>
        <taxon>Pseudomonadati</taxon>
        <taxon>Pseudomonadota</taxon>
        <taxon>Gammaproteobacteria</taxon>
        <taxon>Enterobacterales</taxon>
        <taxon>Hafniaceae</taxon>
        <taxon>Edwardsiella</taxon>
    </lineage>
</organism>
<reference evidence="5" key="1">
    <citation type="submission" date="2004-12" db="EMBL/GenBank/DDBJ databases">
        <title>Type III secretion genes in Edwardsiella tarda.</title>
        <authorList>
            <person name="Arikawa Y."/>
            <person name="Okinaka Y."/>
            <person name="Nakai T."/>
        </authorList>
    </citation>
    <scope>NUCLEOTIDE SEQUENCE</scope>
    <source>
        <strain evidence="5">FK1051</strain>
    </source>
</reference>
<keyword evidence="2" id="KW-0238">DNA-binding</keyword>
<dbReference type="InterPro" id="IPR009057">
    <property type="entry name" value="Homeodomain-like_sf"/>
</dbReference>
<dbReference type="SMART" id="SM00342">
    <property type="entry name" value="HTH_ARAC"/>
    <property type="match status" value="1"/>
</dbReference>
<feature type="domain" description="HTH araC/xylS-type" evidence="4">
    <location>
        <begin position="125"/>
        <end position="209"/>
    </location>
</feature>
<evidence type="ECO:0000256" key="2">
    <source>
        <dbReference type="ARBA" id="ARBA00023125"/>
    </source>
</evidence>
<dbReference type="SUPFAM" id="SSF46689">
    <property type="entry name" value="Homeodomain-like"/>
    <property type="match status" value="2"/>
</dbReference>
<keyword evidence="1" id="KW-0805">Transcription regulation</keyword>
<proteinExistence type="predicted"/>
<evidence type="ECO:0000256" key="1">
    <source>
        <dbReference type="ARBA" id="ARBA00023015"/>
    </source>
</evidence>
<dbReference type="GO" id="GO:0043565">
    <property type="term" value="F:sequence-specific DNA binding"/>
    <property type="evidence" value="ECO:0007669"/>
    <property type="project" value="InterPro"/>
</dbReference>
<sequence length="236" mass="26113">MPNLHLLLVTGPDNIALLPEPGALLIADSRPPGIASTRHTRLFSYPCNLLHGICRDLQHLMYSGPAPVAPPQPLPIAMAPGLLKTLLRLADADDETMLRLVLAYSLTLECQRTSTLLRSLLTADADLFDTLYRHRLEPWPVARYADLFGLSQRKFNQLFNDKFGMAPKRWLLRQRLGHARQLLETTSKKVIDVALESGFCNAAHFSDCFGALSQSPSEVRGPAFTTAPAKHGKEPI</sequence>
<dbReference type="AlphaFoldDB" id="Q0VHG2"/>